<dbReference type="EMBL" id="JASNWA010000008">
    <property type="protein sequence ID" value="KAK3171185.1"/>
    <property type="molecule type" value="Genomic_DNA"/>
</dbReference>
<proteinExistence type="predicted"/>
<feature type="compositionally biased region" description="Basic and acidic residues" evidence="1">
    <location>
        <begin position="239"/>
        <end position="257"/>
    </location>
</feature>
<dbReference type="InterPro" id="IPR025040">
    <property type="entry name" value="DUF3984"/>
</dbReference>
<name>A0AAD9Z419_9LECA</name>
<feature type="region of interest" description="Disordered" evidence="1">
    <location>
        <begin position="225"/>
        <end position="294"/>
    </location>
</feature>
<protein>
    <submittedName>
        <fullName evidence="2">Uncharacterized protein</fullName>
    </submittedName>
</protein>
<accession>A0AAD9Z419</accession>
<feature type="compositionally biased region" description="Low complexity" evidence="1">
    <location>
        <begin position="9"/>
        <end position="33"/>
    </location>
</feature>
<sequence>MDHPNRSHPTLSPLTTYPTSPSASTSYLYPSTSIPRTPSILSRTSSQTRLRPSVSSPQAIPNSKSTSTLQKPTSTTNDKRKRRSIRNRNESEDDWLTRTASTLTLTRLEEKGQSWLAARNSSTSLTGGEVGDDEYDPYSPEWTRSQVQSQMASQRGSRSRLQSRRGSMGGVPEMNEEEVVGPDFVDVDEEDEEEEGEEVDEGEMRKVVMGRVGGWVDWAVGWMDFRGEGEEEGEDDNVEEGREGGSKEGPDPVELQKRLRRKKKRDEELEGGDGERGVLRPPPEDGQAGTWSDAKWLLGVATKVAL</sequence>
<feature type="compositionally biased region" description="Polar residues" evidence="1">
    <location>
        <begin position="142"/>
        <end position="152"/>
    </location>
</feature>
<dbReference type="Pfam" id="PF13136">
    <property type="entry name" value="DUF3984"/>
    <property type="match status" value="1"/>
</dbReference>
<feature type="compositionally biased region" description="Polar residues" evidence="1">
    <location>
        <begin position="34"/>
        <end position="76"/>
    </location>
</feature>
<feature type="compositionally biased region" description="Acidic residues" evidence="1">
    <location>
        <begin position="174"/>
        <end position="201"/>
    </location>
</feature>
<feature type="region of interest" description="Disordered" evidence="1">
    <location>
        <begin position="1"/>
        <end position="94"/>
    </location>
</feature>
<evidence type="ECO:0000313" key="3">
    <source>
        <dbReference type="Proteomes" id="UP001276659"/>
    </source>
</evidence>
<feature type="region of interest" description="Disordered" evidence="1">
    <location>
        <begin position="119"/>
        <end position="203"/>
    </location>
</feature>
<keyword evidence="3" id="KW-1185">Reference proteome</keyword>
<evidence type="ECO:0000256" key="1">
    <source>
        <dbReference type="SAM" id="MobiDB-lite"/>
    </source>
</evidence>
<dbReference type="Proteomes" id="UP001276659">
    <property type="component" value="Unassembled WGS sequence"/>
</dbReference>
<reference evidence="2" key="1">
    <citation type="submission" date="2022-11" db="EMBL/GenBank/DDBJ databases">
        <title>Chromosomal genome sequence assembly and mating type (MAT) locus characterization of the leprose asexual lichenized fungus Lepraria neglecta (Nyl.) Erichsen.</title>
        <authorList>
            <person name="Allen J.L."/>
            <person name="Pfeffer B."/>
        </authorList>
    </citation>
    <scope>NUCLEOTIDE SEQUENCE</scope>
    <source>
        <strain evidence="2">Allen 5258</strain>
    </source>
</reference>
<feature type="compositionally biased region" description="Acidic residues" evidence="1">
    <location>
        <begin position="229"/>
        <end position="238"/>
    </location>
</feature>
<organism evidence="2 3">
    <name type="scientific">Lepraria neglecta</name>
    <dbReference type="NCBI Taxonomy" id="209136"/>
    <lineage>
        <taxon>Eukaryota</taxon>
        <taxon>Fungi</taxon>
        <taxon>Dikarya</taxon>
        <taxon>Ascomycota</taxon>
        <taxon>Pezizomycotina</taxon>
        <taxon>Lecanoromycetes</taxon>
        <taxon>OSLEUM clade</taxon>
        <taxon>Lecanoromycetidae</taxon>
        <taxon>Lecanorales</taxon>
        <taxon>Lecanorineae</taxon>
        <taxon>Stereocaulaceae</taxon>
        <taxon>Lepraria</taxon>
    </lineage>
</organism>
<evidence type="ECO:0000313" key="2">
    <source>
        <dbReference type="EMBL" id="KAK3171185.1"/>
    </source>
</evidence>
<gene>
    <name evidence="2" type="ORF">OEA41_003269</name>
</gene>
<dbReference type="AlphaFoldDB" id="A0AAD9Z419"/>
<comment type="caution">
    <text evidence="2">The sequence shown here is derived from an EMBL/GenBank/DDBJ whole genome shotgun (WGS) entry which is preliminary data.</text>
</comment>